<evidence type="ECO:0000259" key="2">
    <source>
        <dbReference type="Pfam" id="PF09990"/>
    </source>
</evidence>
<feature type="domain" description="DUF2231" evidence="2">
    <location>
        <begin position="15"/>
        <end position="132"/>
    </location>
</feature>
<dbReference type="InterPro" id="IPR019251">
    <property type="entry name" value="DUF2231_TM"/>
</dbReference>
<evidence type="ECO:0000256" key="1">
    <source>
        <dbReference type="SAM" id="Phobius"/>
    </source>
</evidence>
<dbReference type="EMBL" id="JBHSLF010000021">
    <property type="protein sequence ID" value="MFC5344528.1"/>
    <property type="molecule type" value="Genomic_DNA"/>
</dbReference>
<keyword evidence="1" id="KW-0472">Membrane</keyword>
<keyword evidence="1" id="KW-1133">Transmembrane helix</keyword>
<reference evidence="4" key="1">
    <citation type="journal article" date="2019" name="Int. J. Syst. Evol. Microbiol.">
        <title>The Global Catalogue of Microorganisms (GCM) 10K type strain sequencing project: providing services to taxonomists for standard genome sequencing and annotation.</title>
        <authorList>
            <consortium name="The Broad Institute Genomics Platform"/>
            <consortium name="The Broad Institute Genome Sequencing Center for Infectious Disease"/>
            <person name="Wu L."/>
            <person name="Ma J."/>
        </authorList>
    </citation>
    <scope>NUCLEOTIDE SEQUENCE [LARGE SCALE GENOMIC DNA]</scope>
    <source>
        <strain evidence="4">JCM 12125</strain>
    </source>
</reference>
<proteinExistence type="predicted"/>
<dbReference type="Pfam" id="PF09990">
    <property type="entry name" value="DUF2231"/>
    <property type="match status" value="1"/>
</dbReference>
<feature type="transmembrane region" description="Helical" evidence="1">
    <location>
        <begin position="12"/>
        <end position="31"/>
    </location>
</feature>
<feature type="transmembrane region" description="Helical" evidence="1">
    <location>
        <begin position="114"/>
        <end position="135"/>
    </location>
</feature>
<evidence type="ECO:0000313" key="4">
    <source>
        <dbReference type="Proteomes" id="UP001596152"/>
    </source>
</evidence>
<keyword evidence="1" id="KW-0812">Transmembrane</keyword>
<keyword evidence="4" id="KW-1185">Reference proteome</keyword>
<organism evidence="3 4">
    <name type="scientific">Brevundimonas staleyi</name>
    <dbReference type="NCBI Taxonomy" id="74326"/>
    <lineage>
        <taxon>Bacteria</taxon>
        <taxon>Pseudomonadati</taxon>
        <taxon>Pseudomonadota</taxon>
        <taxon>Alphaproteobacteria</taxon>
        <taxon>Caulobacterales</taxon>
        <taxon>Caulobacteraceae</taxon>
        <taxon>Brevundimonas</taxon>
    </lineage>
</organism>
<feature type="transmembrane region" description="Helical" evidence="1">
    <location>
        <begin position="84"/>
        <end position="102"/>
    </location>
</feature>
<comment type="caution">
    <text evidence="3">The sequence shown here is derived from an EMBL/GenBank/DDBJ whole genome shotgun (WGS) entry which is preliminary data.</text>
</comment>
<gene>
    <name evidence="3" type="ORF">ACFPIE_11430</name>
</gene>
<accession>A0ABW0FW60</accession>
<dbReference type="RefSeq" id="WP_374036152.1">
    <property type="nucleotide sequence ID" value="NZ_CP169082.1"/>
</dbReference>
<evidence type="ECO:0000313" key="3">
    <source>
        <dbReference type="EMBL" id="MFC5344528.1"/>
    </source>
</evidence>
<name>A0ABW0FW60_9CAUL</name>
<sequence>MRTTTLGVRQSLRGLHGLILGFPAALFTIGVMTDIAYLKTAEIQWTNFSQWLITSALVFGGIAAAWSLVAIVLSLRTSIRLWRVVEFGALALMFVLGLINAFKHSQDGWSSVGAFGLTLSILCSLLALIAGFIAISGASDEEIAR</sequence>
<protein>
    <submittedName>
        <fullName evidence="3">DUF2231 domain-containing protein</fullName>
    </submittedName>
</protein>
<feature type="transmembrane region" description="Helical" evidence="1">
    <location>
        <begin position="51"/>
        <end position="72"/>
    </location>
</feature>
<dbReference type="Proteomes" id="UP001596152">
    <property type="component" value="Unassembled WGS sequence"/>
</dbReference>